<dbReference type="PROSITE" id="PS50943">
    <property type="entry name" value="HTH_CROC1"/>
    <property type="match status" value="1"/>
</dbReference>
<dbReference type="SUPFAM" id="SSF47413">
    <property type="entry name" value="lambda repressor-like DNA-binding domains"/>
    <property type="match status" value="1"/>
</dbReference>
<dbReference type="InterPro" id="IPR010982">
    <property type="entry name" value="Lambda_DNA-bd_dom_sf"/>
</dbReference>
<dbReference type="CDD" id="cd00093">
    <property type="entry name" value="HTH_XRE"/>
    <property type="match status" value="1"/>
</dbReference>
<dbReference type="InterPro" id="IPR001387">
    <property type="entry name" value="Cro/C1-type_HTH"/>
</dbReference>
<feature type="non-terminal residue" evidence="3">
    <location>
        <position position="91"/>
    </location>
</feature>
<dbReference type="Pfam" id="PF01381">
    <property type="entry name" value="HTH_3"/>
    <property type="match status" value="1"/>
</dbReference>
<evidence type="ECO:0000259" key="2">
    <source>
        <dbReference type="PROSITE" id="PS50943"/>
    </source>
</evidence>
<evidence type="ECO:0000313" key="3">
    <source>
        <dbReference type="EMBL" id="GKT29694.1"/>
    </source>
</evidence>
<gene>
    <name evidence="3" type="ORF">ADUPG1_005316</name>
</gene>
<proteinExistence type="predicted"/>
<dbReference type="SMART" id="SM00530">
    <property type="entry name" value="HTH_XRE"/>
    <property type="match status" value="1"/>
</dbReference>
<dbReference type="Gene3D" id="1.10.260.40">
    <property type="entry name" value="lambda repressor-like DNA-binding domains"/>
    <property type="match status" value="1"/>
</dbReference>
<evidence type="ECO:0000313" key="4">
    <source>
        <dbReference type="Proteomes" id="UP001057375"/>
    </source>
</evidence>
<dbReference type="EMBL" id="BQXS01008432">
    <property type="protein sequence ID" value="GKT29694.1"/>
    <property type="molecule type" value="Genomic_DNA"/>
</dbReference>
<comment type="caution">
    <text evidence="3">The sequence shown here is derived from an EMBL/GenBank/DDBJ whole genome shotgun (WGS) entry which is preliminary data.</text>
</comment>
<protein>
    <recommendedName>
        <fullName evidence="2">HTH cro/C1-type domain-containing protein</fullName>
    </recommendedName>
</protein>
<evidence type="ECO:0000256" key="1">
    <source>
        <dbReference type="SAM" id="MobiDB-lite"/>
    </source>
</evidence>
<sequence length="91" mass="10360">MKFAENLKNLRGKSTRKDFAERLGIRPNTLRNYEEGLSLPNFELGLTISRIFNVDPFWLLGQESMDNETGPEKAESAGSCKQCESYKEELA</sequence>
<keyword evidence="4" id="KW-1185">Reference proteome</keyword>
<name>A0ABQ5KAW4_9EUKA</name>
<organism evidence="3 4">
    <name type="scientific">Aduncisulcus paluster</name>
    <dbReference type="NCBI Taxonomy" id="2918883"/>
    <lineage>
        <taxon>Eukaryota</taxon>
        <taxon>Metamonada</taxon>
        <taxon>Carpediemonas-like organisms</taxon>
        <taxon>Aduncisulcus</taxon>
    </lineage>
</organism>
<feature type="region of interest" description="Disordered" evidence="1">
    <location>
        <begin position="63"/>
        <end position="91"/>
    </location>
</feature>
<dbReference type="Proteomes" id="UP001057375">
    <property type="component" value="Unassembled WGS sequence"/>
</dbReference>
<accession>A0ABQ5KAW4</accession>
<reference evidence="3" key="1">
    <citation type="submission" date="2022-03" db="EMBL/GenBank/DDBJ databases">
        <title>Draft genome sequence of Aduncisulcus paluster, a free-living microaerophilic Fornicata.</title>
        <authorList>
            <person name="Yuyama I."/>
            <person name="Kume K."/>
            <person name="Tamura T."/>
            <person name="Inagaki Y."/>
            <person name="Hashimoto T."/>
        </authorList>
    </citation>
    <scope>NUCLEOTIDE SEQUENCE</scope>
    <source>
        <strain evidence="3">NY0171</strain>
    </source>
</reference>
<feature type="domain" description="HTH cro/C1-type" evidence="2">
    <location>
        <begin position="15"/>
        <end position="59"/>
    </location>
</feature>